<evidence type="ECO:0000313" key="2">
    <source>
        <dbReference type="Proteomes" id="UP000292346"/>
    </source>
</evidence>
<dbReference type="Proteomes" id="UP000292346">
    <property type="component" value="Unassembled WGS sequence"/>
</dbReference>
<sequence>MTAELIVVDAAAWLSWLHEHHEESDGVWLVLAKKNVKSPTSLTYDEALEEALCHGWIDGQRRGRDEQTFVQRYTPRRKRSLWSKRNVGLIARLEQEGRMRPAGHAEVERAKGDGRWDNAYGGAGALEIPDDLAAALAAEPKAQAMFEILTSANRFAVVHRVSSAKRAETRAKRVALYVEQLSRGETIYPQKRAL</sequence>
<dbReference type="EMBL" id="SJJZ01000001">
    <property type="protein sequence ID" value="TCC11637.1"/>
    <property type="molecule type" value="Genomic_DNA"/>
</dbReference>
<dbReference type="RefSeq" id="WP_131336467.1">
    <property type="nucleotide sequence ID" value="NZ_SJJZ01000001.1"/>
</dbReference>
<comment type="caution">
    <text evidence="1">The sequence shown here is derived from an EMBL/GenBank/DDBJ whole genome shotgun (WGS) entry which is preliminary data.</text>
</comment>
<name>A0A4R0HJR3_9ACTN</name>
<keyword evidence="2" id="KW-1185">Reference proteome</keyword>
<proteinExistence type="predicted"/>
<evidence type="ECO:0008006" key="3">
    <source>
        <dbReference type="Google" id="ProtNLM"/>
    </source>
</evidence>
<dbReference type="AlphaFoldDB" id="A0A4R0HJR3"/>
<accession>A0A4R0HJR3</accession>
<reference evidence="1 2" key="1">
    <citation type="submission" date="2019-02" db="EMBL/GenBank/DDBJ databases">
        <title>Kribbella capetownensis sp. nov. and Kribbella speibonae sp. nov., isolated from soil.</title>
        <authorList>
            <person name="Curtis S.M."/>
            <person name="Norton I."/>
            <person name="Everest G.J."/>
            <person name="Meyers P.R."/>
        </authorList>
    </citation>
    <scope>NUCLEOTIDE SEQUENCE [LARGE SCALE GENOMIC DNA]</scope>
    <source>
        <strain evidence="1 2">KCTC 29219</strain>
    </source>
</reference>
<protein>
    <recommendedName>
        <fullName evidence="3">Bacteriocin-protection protein</fullName>
    </recommendedName>
</protein>
<gene>
    <name evidence="1" type="ORF">E0H45_10365</name>
</gene>
<evidence type="ECO:0000313" key="1">
    <source>
        <dbReference type="EMBL" id="TCC11637.1"/>
    </source>
</evidence>
<organism evidence="1 2">
    <name type="scientific">Kribbella soli</name>
    <dbReference type="NCBI Taxonomy" id="1124743"/>
    <lineage>
        <taxon>Bacteria</taxon>
        <taxon>Bacillati</taxon>
        <taxon>Actinomycetota</taxon>
        <taxon>Actinomycetes</taxon>
        <taxon>Propionibacteriales</taxon>
        <taxon>Kribbellaceae</taxon>
        <taxon>Kribbella</taxon>
    </lineage>
</organism>
<dbReference type="Pfam" id="PF13376">
    <property type="entry name" value="OmdA"/>
    <property type="match status" value="1"/>
</dbReference>
<dbReference type="OrthoDB" id="9796999at2"/>